<name>A0A162NBQ8_PHYB8</name>
<reference evidence="4" key="1">
    <citation type="submission" date="2015-06" db="EMBL/GenBank/DDBJ databases">
        <title>Expansion of signal transduction pathways in fungi by whole-genome duplication.</title>
        <authorList>
            <consortium name="DOE Joint Genome Institute"/>
            <person name="Corrochano L.M."/>
            <person name="Kuo A."/>
            <person name="Marcet-Houben M."/>
            <person name="Polaino S."/>
            <person name="Salamov A."/>
            <person name="Villalobos J.M."/>
            <person name="Alvarez M.I."/>
            <person name="Avalos J."/>
            <person name="Benito E.P."/>
            <person name="Benoit I."/>
            <person name="Burger G."/>
            <person name="Camino L.P."/>
            <person name="Canovas D."/>
            <person name="Cerda-Olmedo E."/>
            <person name="Cheng J.-F."/>
            <person name="Dominguez A."/>
            <person name="Elias M."/>
            <person name="Eslava A.P."/>
            <person name="Glaser F."/>
            <person name="Grimwood J."/>
            <person name="Gutierrez G."/>
            <person name="Heitman J."/>
            <person name="Henrissat B."/>
            <person name="Iturriaga E.A."/>
            <person name="Lang B.F."/>
            <person name="Lavin J.L."/>
            <person name="Lee S."/>
            <person name="Li W."/>
            <person name="Lindquist E."/>
            <person name="Lopez-Garcia S."/>
            <person name="Luque E.M."/>
            <person name="Marcos A.T."/>
            <person name="Martin J."/>
            <person name="McCluskey K."/>
            <person name="Medina H.R."/>
            <person name="Miralles-Duran A."/>
            <person name="Miyazaki A."/>
            <person name="Munoz-Torres E."/>
            <person name="Oguiza J.A."/>
            <person name="Ohm R."/>
            <person name="Olmedo M."/>
            <person name="Orejas M."/>
            <person name="Ortiz-Castellanos L."/>
            <person name="Pisabarro A.G."/>
            <person name="Rodriguez-Romero J."/>
            <person name="Ruiz-Herrera J."/>
            <person name="Ruiz-Vazquez R."/>
            <person name="Sanz C."/>
            <person name="Schackwitz W."/>
            <person name="Schmutz J."/>
            <person name="Shahriari M."/>
            <person name="Shelest E."/>
            <person name="Silva-Franco F."/>
            <person name="Soanes D."/>
            <person name="Syed K."/>
            <person name="Tagua V.G."/>
            <person name="Talbot N.J."/>
            <person name="Thon M."/>
            <person name="De vries R.P."/>
            <person name="Wiebenga A."/>
            <person name="Yadav J.S."/>
            <person name="Braun E.L."/>
            <person name="Baker S."/>
            <person name="Garre V."/>
            <person name="Horwitz B."/>
            <person name="Torres-Martinez S."/>
            <person name="Idnurm A."/>
            <person name="Herrera-Estrella A."/>
            <person name="Gabaldon T."/>
            <person name="Grigoriev I.V."/>
        </authorList>
    </citation>
    <scope>NUCLEOTIDE SEQUENCE [LARGE SCALE GENOMIC DNA]</scope>
    <source>
        <strain evidence="4">NRRL 1555(-)</strain>
    </source>
</reference>
<organism evidence="3 4">
    <name type="scientific">Phycomyces blakesleeanus (strain ATCC 8743b / DSM 1359 / FGSC 10004 / NBRC 33097 / NRRL 1555)</name>
    <dbReference type="NCBI Taxonomy" id="763407"/>
    <lineage>
        <taxon>Eukaryota</taxon>
        <taxon>Fungi</taxon>
        <taxon>Fungi incertae sedis</taxon>
        <taxon>Mucoromycota</taxon>
        <taxon>Mucoromycotina</taxon>
        <taxon>Mucoromycetes</taxon>
        <taxon>Mucorales</taxon>
        <taxon>Phycomycetaceae</taxon>
        <taxon>Phycomyces</taxon>
    </lineage>
</organism>
<gene>
    <name evidence="3" type="ORF">PHYBLDRAFT_72155</name>
</gene>
<dbReference type="InterPro" id="IPR005135">
    <property type="entry name" value="Endo/exonuclease/phosphatase"/>
</dbReference>
<evidence type="ECO:0000259" key="2">
    <source>
        <dbReference type="Pfam" id="PF14529"/>
    </source>
</evidence>
<dbReference type="Gene3D" id="3.60.10.10">
    <property type="entry name" value="Endonuclease/exonuclease/phosphatase"/>
    <property type="match status" value="1"/>
</dbReference>
<dbReference type="Pfam" id="PF14529">
    <property type="entry name" value="Exo_endo_phos_2"/>
    <property type="match status" value="1"/>
</dbReference>
<feature type="domain" description="Endonuclease/exonuclease/phosphatase" evidence="2">
    <location>
        <begin position="311"/>
        <end position="429"/>
    </location>
</feature>
<evidence type="ECO:0000313" key="4">
    <source>
        <dbReference type="Proteomes" id="UP000077315"/>
    </source>
</evidence>
<dbReference type="EMBL" id="KV440998">
    <property type="protein sequence ID" value="OAD67744.1"/>
    <property type="molecule type" value="Genomic_DNA"/>
</dbReference>
<dbReference type="OrthoDB" id="411871at2759"/>
<protein>
    <recommendedName>
        <fullName evidence="2">Endonuclease/exonuclease/phosphatase domain-containing protein</fullName>
    </recommendedName>
</protein>
<dbReference type="AlphaFoldDB" id="A0A162NBQ8"/>
<feature type="coiled-coil region" evidence="1">
    <location>
        <begin position="20"/>
        <end position="64"/>
    </location>
</feature>
<sequence length="879" mass="97462">MANLQIGNMQGLPTELTSFLTTLQAQIMNVQNRTDQLERLAAENARLTTELDQARTTIANLQKQLGFQSAPDKNKEPGLEASTWASKASVSLSVTASKMSAVPSARHIAASVRMFALPSGPSGYEYVYIPRSRRLKHKEVRSSLRTLGVDSSRLLDINFPARGVIGILVHVQYADTFKAKLTTASVEILDAFDPLDPDNVADSKYASLYTHELANTAAMLHHDRCLQALQFLRPHVAIPVGHFFFEEGWISEDEIPTRTTLTNATGGSLFKSGTYRGSMGVSVLISSHCPYAVTQIPMPSKYALAVKIGSLRIVCLYLPPNMPTHDVLHVLSSIPLTHDTILCGDFNARLGSVTGDYASNSHGLALCSWIEERSLSVVNADLAPCIPTYISFRNNYEISSIIDLFITNMPLINPSLHIATDLSLGSDHCLLSLSFTYDLQHSTNMPPPLRKTWNLSRLNEPDVHALYAHTFNQNSTSLLSTLQDIVQNPPLTRPNIDAITDEFNSLIYDSLNSSIGHRPSRPNHWKSFWNAALQTAADRRNQCYKKWRLAIVLPATDLFIYLGVPFANKGISSKSIATHRRSGTLATMATLNSVGACCSGFSLLLSSRLYKTFVRPKFEYGLAISTLLKQDIKVLESIQDKCLCMIVGGHATSSTIVLKHICNLPSMKFRADALMAKFCIRSRFLPAQCLLSLLHHHHTVYSSLVSLGKTHLLSNLPPTLKLRSPSAVKNHFESIREAGFATFLQSNTQVLIQACRPVLGVDPILFLPASRVERSHLIRWRMGQLPGKPKECPCGSDHTSRRHLLDCPLVPMALFEQLPQPDQDQINRIDFAITSLPLSSQEPRPAYWIPLLTILWHIDVICNPDGDYSHETEHGALWI</sequence>
<dbReference type="InParanoid" id="A0A162NBQ8"/>
<dbReference type="GeneID" id="29003512"/>
<dbReference type="RefSeq" id="XP_018285784.1">
    <property type="nucleotide sequence ID" value="XM_018442606.1"/>
</dbReference>
<dbReference type="STRING" id="763407.A0A162NBQ8"/>
<dbReference type="InterPro" id="IPR036691">
    <property type="entry name" value="Endo/exonu/phosph_ase_sf"/>
</dbReference>
<dbReference type="VEuPathDB" id="FungiDB:PHYBLDRAFT_72155"/>
<evidence type="ECO:0000313" key="3">
    <source>
        <dbReference type="EMBL" id="OAD67744.1"/>
    </source>
</evidence>
<dbReference type="Proteomes" id="UP000077315">
    <property type="component" value="Unassembled WGS sequence"/>
</dbReference>
<evidence type="ECO:0000256" key="1">
    <source>
        <dbReference type="SAM" id="Coils"/>
    </source>
</evidence>
<accession>A0A162NBQ8</accession>
<dbReference type="SUPFAM" id="SSF56219">
    <property type="entry name" value="DNase I-like"/>
    <property type="match status" value="1"/>
</dbReference>
<proteinExistence type="predicted"/>
<keyword evidence="1" id="KW-0175">Coiled coil</keyword>
<dbReference type="GO" id="GO:0003824">
    <property type="term" value="F:catalytic activity"/>
    <property type="evidence" value="ECO:0007669"/>
    <property type="project" value="InterPro"/>
</dbReference>
<keyword evidence="4" id="KW-1185">Reference proteome</keyword>